<comment type="similarity">
    <text evidence="2 10">Belongs to the type IA topoisomerase family.</text>
</comment>
<dbReference type="Pfam" id="PF01131">
    <property type="entry name" value="Topoisom_bac"/>
    <property type="match status" value="1"/>
</dbReference>
<dbReference type="InterPro" id="IPR013825">
    <property type="entry name" value="Topo_IA_cen_sub2"/>
</dbReference>
<organism evidence="14 15">
    <name type="scientific">Caulobacter mirabilis</name>
    <dbReference type="NCBI Taxonomy" id="69666"/>
    <lineage>
        <taxon>Bacteria</taxon>
        <taxon>Pseudomonadati</taxon>
        <taxon>Pseudomonadota</taxon>
        <taxon>Alphaproteobacteria</taxon>
        <taxon>Caulobacterales</taxon>
        <taxon>Caulobacteraceae</taxon>
        <taxon>Caulobacter</taxon>
    </lineage>
</organism>
<comment type="function">
    <text evidence="10">Releases the supercoiling and torsional tension of DNA, which is introduced during the DNA replication and transcription, by transiently cleaving and rejoining one strand of the DNA duplex. Introduces a single-strand break via transesterification at a target site in duplex DNA. The scissile phosphodiester is attacked by the catalytic tyrosine of the enzyme, resulting in the formation of a DNA-(5'-phosphotyrosyl)-enzyme intermediate and the expulsion of a 3'-OH DNA strand. The free DNA strand then undergoes passage around the unbroken strand, thus removing DNA supercoils. Finally, in the religation step, the DNA 3'-OH attacks the covalent intermediate to expel the active-site tyrosine and restore the DNA phosphodiester backbone.</text>
</comment>
<dbReference type="GO" id="GO:0005694">
    <property type="term" value="C:chromosome"/>
    <property type="evidence" value="ECO:0007669"/>
    <property type="project" value="InterPro"/>
</dbReference>
<evidence type="ECO:0000259" key="12">
    <source>
        <dbReference type="PROSITE" id="PS50880"/>
    </source>
</evidence>
<dbReference type="InterPro" id="IPR023405">
    <property type="entry name" value="Topo_IA_core_domain"/>
</dbReference>
<feature type="site" description="Interaction with DNA" evidence="10">
    <location>
        <position position="495"/>
    </location>
</feature>
<keyword evidence="6" id="KW-0460">Magnesium</keyword>
<dbReference type="Gene3D" id="1.10.290.10">
    <property type="entry name" value="Topoisomerase I, domain 4"/>
    <property type="match status" value="1"/>
</dbReference>
<evidence type="ECO:0000256" key="2">
    <source>
        <dbReference type="ARBA" id="ARBA00009446"/>
    </source>
</evidence>
<dbReference type="EC" id="5.6.2.1" evidence="10"/>
<dbReference type="PROSITE" id="PS52039">
    <property type="entry name" value="TOPO_IA_2"/>
    <property type="match status" value="1"/>
</dbReference>
<keyword evidence="5" id="KW-0862">Zinc</keyword>
<dbReference type="SUPFAM" id="SSF56712">
    <property type="entry name" value="Prokaryotic type I DNA topoisomerase"/>
    <property type="match status" value="1"/>
</dbReference>
<keyword evidence="9 10" id="KW-0413">Isomerase</keyword>
<dbReference type="NCBIfam" id="TIGR01051">
    <property type="entry name" value="topA_bact"/>
    <property type="match status" value="1"/>
</dbReference>
<feature type="site" description="Interaction with DNA" evidence="10">
    <location>
        <position position="142"/>
    </location>
</feature>
<dbReference type="CDD" id="cd00186">
    <property type="entry name" value="TOP1Ac"/>
    <property type="match status" value="1"/>
</dbReference>
<evidence type="ECO:0000256" key="11">
    <source>
        <dbReference type="SAM" id="MobiDB-lite"/>
    </source>
</evidence>
<keyword evidence="3" id="KW-0479">Metal-binding</keyword>
<name>A0A2D2AXF4_9CAUL</name>
<dbReference type="InterPro" id="IPR013824">
    <property type="entry name" value="Topo_IA_cen_sub1"/>
</dbReference>
<feature type="site" description="Interaction with DNA" evidence="10">
    <location>
        <position position="304"/>
    </location>
</feature>
<evidence type="ECO:0000256" key="9">
    <source>
        <dbReference type="ARBA" id="ARBA00023235"/>
    </source>
</evidence>
<evidence type="ECO:0000313" key="14">
    <source>
        <dbReference type="EMBL" id="ATQ42661.1"/>
    </source>
</evidence>
<dbReference type="KEGG" id="cmb:CSW64_09685"/>
<dbReference type="InterPro" id="IPR013498">
    <property type="entry name" value="Topo_IA_Znf"/>
</dbReference>
<evidence type="ECO:0000256" key="8">
    <source>
        <dbReference type="ARBA" id="ARBA00023125"/>
    </source>
</evidence>
<dbReference type="RefSeq" id="WP_099621915.1">
    <property type="nucleotide sequence ID" value="NZ_CP024201.1"/>
</dbReference>
<dbReference type="Proteomes" id="UP000228945">
    <property type="component" value="Chromosome"/>
</dbReference>
<feature type="site" description="Interaction with DNA" evidence="10">
    <location>
        <position position="157"/>
    </location>
</feature>
<dbReference type="GO" id="GO:0006265">
    <property type="term" value="P:DNA topological change"/>
    <property type="evidence" value="ECO:0007669"/>
    <property type="project" value="UniProtKB-UniRule"/>
</dbReference>
<feature type="region of interest" description="Disordered" evidence="11">
    <location>
        <begin position="830"/>
        <end position="876"/>
    </location>
</feature>
<proteinExistence type="inferred from homology"/>
<dbReference type="InterPro" id="IPR028612">
    <property type="entry name" value="Topoisom_1_IA"/>
</dbReference>
<dbReference type="InterPro" id="IPR003601">
    <property type="entry name" value="Topo_IA_2"/>
</dbReference>
<dbReference type="EMBL" id="CP024201">
    <property type="protein sequence ID" value="ATQ42661.1"/>
    <property type="molecule type" value="Genomic_DNA"/>
</dbReference>
<dbReference type="InterPro" id="IPR006171">
    <property type="entry name" value="TOPRIM_dom"/>
</dbReference>
<dbReference type="SMART" id="SM00436">
    <property type="entry name" value="TOP1Bc"/>
    <property type="match status" value="1"/>
</dbReference>
<feature type="site" description="Interaction with DNA" evidence="10">
    <location>
        <position position="31"/>
    </location>
</feature>
<feature type="compositionally biased region" description="Basic residues" evidence="11">
    <location>
        <begin position="858"/>
        <end position="876"/>
    </location>
</feature>
<dbReference type="SMART" id="SM00493">
    <property type="entry name" value="TOPRIM"/>
    <property type="match status" value="1"/>
</dbReference>
<dbReference type="OrthoDB" id="9804262at2"/>
<dbReference type="Gene3D" id="1.10.460.10">
    <property type="entry name" value="Topoisomerase I, domain 2"/>
    <property type="match status" value="1"/>
</dbReference>
<evidence type="ECO:0000313" key="15">
    <source>
        <dbReference type="Proteomes" id="UP000228945"/>
    </source>
</evidence>
<keyword evidence="8 10" id="KW-0238">DNA-binding</keyword>
<reference evidence="14 15" key="1">
    <citation type="submission" date="2017-10" db="EMBL/GenBank/DDBJ databases">
        <title>Genome sequence of Caulobacter mirabilis FWC38.</title>
        <authorList>
            <person name="Fiebig A."/>
            <person name="Crosson S."/>
        </authorList>
    </citation>
    <scope>NUCLEOTIDE SEQUENCE [LARGE SCALE GENOMIC DNA]</scope>
    <source>
        <strain evidence="14 15">FWC 38</strain>
    </source>
</reference>
<protein>
    <recommendedName>
        <fullName evidence="10">DNA topoisomerase 1</fullName>
        <ecNumber evidence="10">5.6.2.1</ecNumber>
    </recommendedName>
    <alternativeName>
        <fullName evidence="10">DNA topoisomerase I</fullName>
    </alternativeName>
</protein>
<evidence type="ECO:0000256" key="1">
    <source>
        <dbReference type="ARBA" id="ARBA00000213"/>
    </source>
</evidence>
<dbReference type="Gene3D" id="3.30.65.10">
    <property type="entry name" value="Bacterial Topoisomerase I, domain 1"/>
    <property type="match status" value="1"/>
</dbReference>
<dbReference type="Pfam" id="PF01751">
    <property type="entry name" value="Toprim"/>
    <property type="match status" value="1"/>
</dbReference>
<dbReference type="InterPro" id="IPR005733">
    <property type="entry name" value="TopoI_bac-type"/>
</dbReference>
<dbReference type="Gene3D" id="2.70.20.10">
    <property type="entry name" value="Topoisomerase I, domain 3"/>
    <property type="match status" value="1"/>
</dbReference>
<sequence length="876" mass="95916">MNVVVVESPAKAKTINKYLGSDYKVLASYGHVRDLPSKDGSVKPDEDFAMFWEVDSKSTKRVADIVDAVKGADTLYLATDPDREGEAISWHLLEVLQKKKALKDVAVKRATFNAITKTAVIDAIQNPRDIDMELVEAYLARRALDYLVGFTLSPVLWRKLPGSRSAGRVQSVALRLIVDRELEIERFRTQEYWTVEADVAAGADPFLARLVKHEGKKLGKFDLPNEEIAAGARNAVQAATFKVASVEKKPAKRTPPPPFTTSTLQQEAARKLGFSAQRTMQAAQKLYEGIDIGGETVGLITYMRTDGVQSAPEALDEARRVIGGLYGKDYVPESARHYKTKAKNAQEAHEAIRPTSLERNPGSLRLDPDLGRLYELIWKRMIASQMEAARIERTTVELESGDGQTGLRATGQVVQFPGYLAVYEEGRDDEGDEESARLPAVNEGADARVLRARSDQHFTEPPPRYSEASLVKKMEELGIGRPSTYASILTVLRDRAYVRVEKQRFIPEDKGRLVTAFLEEFFKRYVEYDFTAALEEKLDLVSDGKLDWKDFLREFWRDFHAAVGEIAELRVTNVLDALNEALGPHIFPAKADGSDPRVCPTCGTGQLSLKTGKFGAFIGCSNYPECRYTRPIAQNDETGDAADAGDRELGINPKTGQTVWLKNGRFGHYVEEAGVGADKPKRSSLPKGWPPATMDIDKALRLLNLPREVGTHPEDGKPILAGIGRYGPFVLHEGTYANLDNVDEVFDVGLNRAVAVLAEKRAGGKGGGRATAAALKELGAHPEDGQAIKILSGRFGPYIKHGATNANVPRGKDPQEITLEEAVALIAERVAKGGGKKPAKKAAAPKAKAEKKPAAKTTAKKPAAKKTPAKKKAAAE</sequence>
<dbReference type="PRINTS" id="PR00417">
    <property type="entry name" value="PRTPISMRASEI"/>
</dbReference>
<dbReference type="GO" id="GO:0003917">
    <property type="term" value="F:DNA topoisomerase type I (single strand cut, ATP-independent) activity"/>
    <property type="evidence" value="ECO:0007669"/>
    <property type="project" value="UniProtKB-UniRule"/>
</dbReference>
<dbReference type="InterPro" id="IPR034149">
    <property type="entry name" value="TOPRIM_TopoI"/>
</dbReference>
<evidence type="ECO:0000256" key="4">
    <source>
        <dbReference type="ARBA" id="ARBA00022771"/>
    </source>
</evidence>
<evidence type="ECO:0000256" key="3">
    <source>
        <dbReference type="ARBA" id="ARBA00022723"/>
    </source>
</evidence>
<dbReference type="InterPro" id="IPR000380">
    <property type="entry name" value="Topo_IA"/>
</dbReference>
<dbReference type="GO" id="GO:0008270">
    <property type="term" value="F:zinc ion binding"/>
    <property type="evidence" value="ECO:0007669"/>
    <property type="project" value="UniProtKB-KW"/>
</dbReference>
<feature type="site" description="Interaction with DNA" evidence="10">
    <location>
        <position position="141"/>
    </location>
</feature>
<dbReference type="SMART" id="SM00437">
    <property type="entry name" value="TOP1Ac"/>
    <property type="match status" value="1"/>
</dbReference>
<dbReference type="Gene3D" id="3.40.50.140">
    <property type="match status" value="1"/>
</dbReference>
<dbReference type="GO" id="GO:0003677">
    <property type="term" value="F:DNA binding"/>
    <property type="evidence" value="ECO:0007669"/>
    <property type="project" value="UniProtKB-KW"/>
</dbReference>
<feature type="region of interest" description="Interaction with DNA" evidence="10">
    <location>
        <begin position="165"/>
        <end position="170"/>
    </location>
</feature>
<dbReference type="Pfam" id="PF13368">
    <property type="entry name" value="Toprim_C_rpt"/>
    <property type="match status" value="3"/>
</dbReference>
<keyword evidence="4" id="KW-0863">Zinc-finger</keyword>
<comment type="caution">
    <text evidence="10">Lacks conserved residue(s) required for the propagation of feature annotation.</text>
</comment>
<evidence type="ECO:0000259" key="13">
    <source>
        <dbReference type="PROSITE" id="PS52039"/>
    </source>
</evidence>
<dbReference type="CDD" id="cd03363">
    <property type="entry name" value="TOPRIM_TopoIA_TopoI"/>
    <property type="match status" value="1"/>
</dbReference>
<evidence type="ECO:0000256" key="7">
    <source>
        <dbReference type="ARBA" id="ARBA00023029"/>
    </source>
</evidence>
<dbReference type="InterPro" id="IPR003602">
    <property type="entry name" value="Topo_IA_DNA-bd_dom"/>
</dbReference>
<feature type="active site" description="O-(5'-phospho-DNA)-tyrosine intermediate" evidence="10">
    <location>
        <position position="302"/>
    </location>
</feature>
<dbReference type="HAMAP" id="MF_00952">
    <property type="entry name" value="Topoisom_1_prok"/>
    <property type="match status" value="1"/>
</dbReference>
<feature type="domain" description="Toprim" evidence="12">
    <location>
        <begin position="1"/>
        <end position="117"/>
    </location>
</feature>
<comment type="subunit">
    <text evidence="10">Monomer.</text>
</comment>
<evidence type="ECO:0000256" key="10">
    <source>
        <dbReference type="HAMAP-Rule" id="MF_00952"/>
    </source>
</evidence>
<accession>A0A2D2AXF4</accession>
<dbReference type="PANTHER" id="PTHR42785">
    <property type="entry name" value="DNA TOPOISOMERASE, TYPE IA, CORE"/>
    <property type="match status" value="1"/>
</dbReference>
<comment type="catalytic activity">
    <reaction evidence="1 10">
        <text>ATP-independent breakage of single-stranded DNA, followed by passage and rejoining.</text>
        <dbReference type="EC" id="5.6.2.1"/>
    </reaction>
</comment>
<dbReference type="Pfam" id="PF01396">
    <property type="entry name" value="Zn_ribbon_Top1"/>
    <property type="match status" value="1"/>
</dbReference>
<dbReference type="InterPro" id="IPR023406">
    <property type="entry name" value="Topo_IA_AS"/>
</dbReference>
<dbReference type="InterPro" id="IPR025589">
    <property type="entry name" value="Toprim_C_rpt"/>
</dbReference>
<dbReference type="AlphaFoldDB" id="A0A2D2AXF4"/>
<dbReference type="InterPro" id="IPR013497">
    <property type="entry name" value="Topo_IA_cen"/>
</dbReference>
<evidence type="ECO:0000256" key="5">
    <source>
        <dbReference type="ARBA" id="ARBA00022833"/>
    </source>
</evidence>
<feature type="site" description="Interaction with DNA" evidence="10">
    <location>
        <position position="145"/>
    </location>
</feature>
<dbReference type="PROSITE" id="PS50880">
    <property type="entry name" value="TOPRIM"/>
    <property type="match status" value="1"/>
</dbReference>
<feature type="domain" description="Topo IA-type catalytic" evidence="13">
    <location>
        <begin position="131"/>
        <end position="563"/>
    </location>
</feature>
<keyword evidence="15" id="KW-1185">Reference proteome</keyword>
<gene>
    <name evidence="10" type="primary">topA</name>
    <name evidence="14" type="ORF">CSW64_09685</name>
</gene>
<dbReference type="PROSITE" id="PS00396">
    <property type="entry name" value="TOPO_IA_1"/>
    <property type="match status" value="1"/>
</dbReference>
<keyword evidence="7 10" id="KW-0799">Topoisomerase</keyword>
<dbReference type="InterPro" id="IPR013826">
    <property type="entry name" value="Topo_IA_cen_sub3"/>
</dbReference>
<dbReference type="SUPFAM" id="SSF57783">
    <property type="entry name" value="Zinc beta-ribbon"/>
    <property type="match status" value="1"/>
</dbReference>
<evidence type="ECO:0000256" key="6">
    <source>
        <dbReference type="ARBA" id="ARBA00022842"/>
    </source>
</evidence>
<dbReference type="PANTHER" id="PTHR42785:SF1">
    <property type="entry name" value="DNA TOPOISOMERASE"/>
    <property type="match status" value="1"/>
</dbReference>